<dbReference type="GO" id="GO:0016787">
    <property type="term" value="F:hydrolase activity"/>
    <property type="evidence" value="ECO:0007669"/>
    <property type="project" value="UniProtKB-KW"/>
</dbReference>
<proteinExistence type="predicted"/>
<dbReference type="AlphaFoldDB" id="A0A0G4P576"/>
<keyword evidence="2" id="KW-1185">Reference proteome</keyword>
<reference evidence="1 2" key="1">
    <citation type="journal article" date="2014" name="Nat. Commun.">
        <title>Multiple recent horizontal transfers of a large genomic region in cheese making fungi.</title>
        <authorList>
            <person name="Cheeseman K."/>
            <person name="Ropars J."/>
            <person name="Renault P."/>
            <person name="Dupont J."/>
            <person name="Gouzy J."/>
            <person name="Branca A."/>
            <person name="Abraham A.L."/>
            <person name="Ceppi M."/>
            <person name="Conseiller E."/>
            <person name="Debuchy R."/>
            <person name="Malagnac F."/>
            <person name="Goarin A."/>
            <person name="Silar P."/>
            <person name="Lacoste S."/>
            <person name="Sallet E."/>
            <person name="Bensimon A."/>
            <person name="Giraud T."/>
            <person name="Brygoo Y."/>
        </authorList>
    </citation>
    <scope>NUCLEOTIDE SEQUENCE [LARGE SCALE GENOMIC DNA]</scope>
    <source>
        <strain evidence="2">FM 013</strain>
    </source>
</reference>
<dbReference type="EMBL" id="HG793138">
    <property type="protein sequence ID" value="CRL21460.1"/>
    <property type="molecule type" value="Genomic_DNA"/>
</dbReference>
<gene>
    <name evidence="1" type="ORF">PCAMFM013_S005g000624</name>
</gene>
<organism evidence="1 2">
    <name type="scientific">Penicillium camemberti (strain FM 013)</name>
    <dbReference type="NCBI Taxonomy" id="1429867"/>
    <lineage>
        <taxon>Eukaryota</taxon>
        <taxon>Fungi</taxon>
        <taxon>Dikarya</taxon>
        <taxon>Ascomycota</taxon>
        <taxon>Pezizomycotina</taxon>
        <taxon>Eurotiomycetes</taxon>
        <taxon>Eurotiomycetidae</taxon>
        <taxon>Eurotiales</taxon>
        <taxon>Aspergillaceae</taxon>
        <taxon>Penicillium</taxon>
    </lineage>
</organism>
<sequence>MAWGLAAITGAEPAYIEDSSIPSCNAGLFQLCARLARYTNNQIYSYDAYISGAYRYSVVSTQYIVIDC</sequence>
<name>A0A0G4P576_PENC3</name>
<evidence type="ECO:0000313" key="2">
    <source>
        <dbReference type="Proteomes" id="UP000053732"/>
    </source>
</evidence>
<protein>
    <submittedName>
        <fullName evidence="1">Glycoside hydrolase, family 76</fullName>
    </submittedName>
</protein>
<dbReference type="Proteomes" id="UP000053732">
    <property type="component" value="Unassembled WGS sequence"/>
</dbReference>
<accession>A0A0G4P576</accession>
<evidence type="ECO:0000313" key="1">
    <source>
        <dbReference type="EMBL" id="CRL21460.1"/>
    </source>
</evidence>
<keyword evidence="1" id="KW-0378">Hydrolase</keyword>